<keyword evidence="2" id="KW-1185">Reference proteome</keyword>
<dbReference type="EMBL" id="CP097509">
    <property type="protein sequence ID" value="URE21540.1"/>
    <property type="molecule type" value="Genomic_DNA"/>
</dbReference>
<protein>
    <submittedName>
        <fullName evidence="1">Uncharacterized protein</fullName>
    </submittedName>
</protein>
<reference evidence="1" key="1">
    <citation type="submission" date="2022-05" db="EMBL/GenBank/DDBJ databases">
        <title>The Musa troglodytarum L. genome provides insights into the mechanism of non-climacteric behaviour and enrichment of carotenoids.</title>
        <authorList>
            <person name="Wang J."/>
        </authorList>
    </citation>
    <scope>NUCLEOTIDE SEQUENCE</scope>
    <source>
        <tissue evidence="1">Leaf</tissue>
    </source>
</reference>
<sequence length="68" mass="7997">MGVMKGCGGRVDLLGRKRNKKNLNLRRHTEKVQRDDLPPETVTITVMSRKQWSHGLIWYRYSSQFSVH</sequence>
<name>A0A9E7GV91_9LILI</name>
<evidence type="ECO:0000313" key="2">
    <source>
        <dbReference type="Proteomes" id="UP001055439"/>
    </source>
</evidence>
<accession>A0A9E7GV91</accession>
<gene>
    <name evidence="1" type="ORF">MUK42_05560</name>
</gene>
<organism evidence="1 2">
    <name type="scientific">Musa troglodytarum</name>
    <name type="common">fe'i banana</name>
    <dbReference type="NCBI Taxonomy" id="320322"/>
    <lineage>
        <taxon>Eukaryota</taxon>
        <taxon>Viridiplantae</taxon>
        <taxon>Streptophyta</taxon>
        <taxon>Embryophyta</taxon>
        <taxon>Tracheophyta</taxon>
        <taxon>Spermatophyta</taxon>
        <taxon>Magnoliopsida</taxon>
        <taxon>Liliopsida</taxon>
        <taxon>Zingiberales</taxon>
        <taxon>Musaceae</taxon>
        <taxon>Musa</taxon>
    </lineage>
</organism>
<dbReference type="Proteomes" id="UP001055439">
    <property type="component" value="Chromosome 7"/>
</dbReference>
<proteinExistence type="predicted"/>
<evidence type="ECO:0000313" key="1">
    <source>
        <dbReference type="EMBL" id="URE21540.1"/>
    </source>
</evidence>
<dbReference type="AlphaFoldDB" id="A0A9E7GV91"/>